<keyword evidence="1" id="KW-1133">Transmembrane helix</keyword>
<dbReference type="Proteomes" id="UP000628079">
    <property type="component" value="Unassembled WGS sequence"/>
</dbReference>
<keyword evidence="1" id="KW-0472">Membrane</keyword>
<sequence length="138" mass="15089">MSYLPLYVAATAGVVVAFDAAYAVLRYATTGHAPRPYDALSDRWEAWRDSRLPAPEPVEPDVLAAHLRRLSEQLRTVTESARPAKALHQRAALLAYDDGLLRACRELGVPVAEGVSSGMSARERFETESALMGSGFTW</sequence>
<protein>
    <submittedName>
        <fullName evidence="2">Uncharacterized protein</fullName>
    </submittedName>
</protein>
<feature type="transmembrane region" description="Helical" evidence="1">
    <location>
        <begin position="6"/>
        <end position="25"/>
    </location>
</feature>
<evidence type="ECO:0000256" key="1">
    <source>
        <dbReference type="SAM" id="Phobius"/>
    </source>
</evidence>
<dbReference type="EMBL" id="BMEA01000001">
    <property type="protein sequence ID" value="GGB71824.1"/>
    <property type="molecule type" value="Genomic_DNA"/>
</dbReference>
<reference evidence="2" key="1">
    <citation type="journal article" date="2014" name="Int. J. Syst. Evol. Microbiol.">
        <title>Complete genome sequence of Corynebacterium casei LMG S-19264T (=DSM 44701T), isolated from a smear-ripened cheese.</title>
        <authorList>
            <consortium name="US DOE Joint Genome Institute (JGI-PGF)"/>
            <person name="Walter F."/>
            <person name="Albersmeier A."/>
            <person name="Kalinowski J."/>
            <person name="Ruckert C."/>
        </authorList>
    </citation>
    <scope>NUCLEOTIDE SEQUENCE</scope>
    <source>
        <strain evidence="2">CGMCC 1.10749</strain>
    </source>
</reference>
<organism evidence="2 3">
    <name type="scientific">Knoellia flava</name>
    <dbReference type="NCBI Taxonomy" id="913969"/>
    <lineage>
        <taxon>Bacteria</taxon>
        <taxon>Bacillati</taxon>
        <taxon>Actinomycetota</taxon>
        <taxon>Actinomycetes</taxon>
        <taxon>Micrococcales</taxon>
        <taxon>Intrasporangiaceae</taxon>
        <taxon>Knoellia</taxon>
    </lineage>
</organism>
<gene>
    <name evidence="2" type="ORF">GCM10011314_09060</name>
</gene>
<evidence type="ECO:0000313" key="3">
    <source>
        <dbReference type="Proteomes" id="UP000628079"/>
    </source>
</evidence>
<accession>A0A8H9KRQ6</accession>
<name>A0A8H9KRQ6_9MICO</name>
<comment type="caution">
    <text evidence="2">The sequence shown here is derived from an EMBL/GenBank/DDBJ whole genome shotgun (WGS) entry which is preliminary data.</text>
</comment>
<evidence type="ECO:0000313" key="2">
    <source>
        <dbReference type="EMBL" id="GGB71824.1"/>
    </source>
</evidence>
<keyword evidence="1" id="KW-0812">Transmembrane</keyword>
<dbReference type="AlphaFoldDB" id="A0A8H9KRQ6"/>
<reference evidence="2" key="2">
    <citation type="submission" date="2020-09" db="EMBL/GenBank/DDBJ databases">
        <authorList>
            <person name="Sun Q."/>
            <person name="Zhou Y."/>
        </authorList>
    </citation>
    <scope>NUCLEOTIDE SEQUENCE</scope>
    <source>
        <strain evidence="2">CGMCC 1.10749</strain>
    </source>
</reference>
<proteinExistence type="predicted"/>
<dbReference type="RefSeq" id="WP_035950518.1">
    <property type="nucleotide sequence ID" value="NZ_BMEA01000001.1"/>
</dbReference>